<comment type="catalytic activity">
    <reaction evidence="6 7">
        <text>N-acetyl-L-glutamate 5-semialdehyde + phosphate + NADP(+) = N-acetyl-L-glutamyl 5-phosphate + NADPH + H(+)</text>
        <dbReference type="Rhea" id="RHEA:21588"/>
        <dbReference type="ChEBI" id="CHEBI:15378"/>
        <dbReference type="ChEBI" id="CHEBI:29123"/>
        <dbReference type="ChEBI" id="CHEBI:43474"/>
        <dbReference type="ChEBI" id="CHEBI:57783"/>
        <dbReference type="ChEBI" id="CHEBI:57936"/>
        <dbReference type="ChEBI" id="CHEBI:58349"/>
        <dbReference type="EC" id="1.2.1.38"/>
    </reaction>
</comment>
<evidence type="ECO:0000313" key="11">
    <source>
        <dbReference type="Proteomes" id="UP000055590"/>
    </source>
</evidence>
<comment type="pathway">
    <text evidence="1 7">Amino-acid biosynthesis; L-arginine biosynthesis; N(2)-acetyl-L-ornithine from L-glutamate: step 3/4.</text>
</comment>
<evidence type="ECO:0000256" key="1">
    <source>
        <dbReference type="ARBA" id="ARBA00004862"/>
    </source>
</evidence>
<name>A0A0K1PA50_9BACT</name>
<dbReference type="PANTHER" id="PTHR32338">
    <property type="entry name" value="N-ACETYL-GAMMA-GLUTAMYL-PHOSPHATE REDUCTASE, CHLOROPLASTIC-RELATED-RELATED"/>
    <property type="match status" value="1"/>
</dbReference>
<keyword evidence="7" id="KW-0963">Cytoplasm</keyword>
<dbReference type="EMBL" id="CP012332">
    <property type="protein sequence ID" value="AKU90413.1"/>
    <property type="molecule type" value="Genomic_DNA"/>
</dbReference>
<dbReference type="OrthoDB" id="9801289at2"/>
<dbReference type="GO" id="GO:0006526">
    <property type="term" value="P:L-arginine biosynthetic process"/>
    <property type="evidence" value="ECO:0007669"/>
    <property type="project" value="UniProtKB-UniRule"/>
</dbReference>
<dbReference type="KEGG" id="vin:AKJ08_0800"/>
<dbReference type="CDD" id="cd23934">
    <property type="entry name" value="AGPR_1_C"/>
    <property type="match status" value="1"/>
</dbReference>
<proteinExistence type="inferred from homology"/>
<keyword evidence="5 7" id="KW-0560">Oxidoreductase</keyword>
<evidence type="ECO:0000256" key="2">
    <source>
        <dbReference type="ARBA" id="ARBA00022571"/>
    </source>
</evidence>
<organism evidence="10 11">
    <name type="scientific">Vulgatibacter incomptus</name>
    <dbReference type="NCBI Taxonomy" id="1391653"/>
    <lineage>
        <taxon>Bacteria</taxon>
        <taxon>Pseudomonadati</taxon>
        <taxon>Myxococcota</taxon>
        <taxon>Myxococcia</taxon>
        <taxon>Myxococcales</taxon>
        <taxon>Cystobacterineae</taxon>
        <taxon>Vulgatibacteraceae</taxon>
        <taxon>Vulgatibacter</taxon>
    </lineage>
</organism>
<dbReference type="GO" id="GO:0005737">
    <property type="term" value="C:cytoplasm"/>
    <property type="evidence" value="ECO:0007669"/>
    <property type="project" value="UniProtKB-SubCell"/>
</dbReference>
<evidence type="ECO:0000256" key="4">
    <source>
        <dbReference type="ARBA" id="ARBA00022857"/>
    </source>
</evidence>
<feature type="domain" description="Semialdehyde dehydrogenase NAD-binding" evidence="9">
    <location>
        <begin position="4"/>
        <end position="140"/>
    </location>
</feature>
<dbReference type="PROSITE" id="PS01224">
    <property type="entry name" value="ARGC"/>
    <property type="match status" value="1"/>
</dbReference>
<dbReference type="InterPro" id="IPR000706">
    <property type="entry name" value="AGPR_type-1"/>
</dbReference>
<protein>
    <recommendedName>
        <fullName evidence="7">N-acetyl-gamma-glutamyl-phosphate reductase</fullName>
        <shortName evidence="7">AGPR</shortName>
        <ecNumber evidence="7">1.2.1.38</ecNumber>
    </recommendedName>
    <alternativeName>
        <fullName evidence="7">N-acetyl-glutamate semialdehyde dehydrogenase</fullName>
        <shortName evidence="7">NAGSA dehydrogenase</shortName>
    </alternativeName>
</protein>
<evidence type="ECO:0000256" key="5">
    <source>
        <dbReference type="ARBA" id="ARBA00023002"/>
    </source>
</evidence>
<evidence type="ECO:0000256" key="8">
    <source>
        <dbReference type="PROSITE-ProRule" id="PRU10010"/>
    </source>
</evidence>
<dbReference type="Gene3D" id="3.30.360.10">
    <property type="entry name" value="Dihydrodipicolinate Reductase, domain 2"/>
    <property type="match status" value="1"/>
</dbReference>
<dbReference type="CDD" id="cd17895">
    <property type="entry name" value="AGPR_1_N"/>
    <property type="match status" value="1"/>
</dbReference>
<gene>
    <name evidence="7" type="primary">argC</name>
    <name evidence="10" type="ORF">AKJ08_0800</name>
</gene>
<comment type="subcellular location">
    <subcellularLocation>
        <location evidence="7">Cytoplasm</location>
    </subcellularLocation>
</comment>
<evidence type="ECO:0000256" key="6">
    <source>
        <dbReference type="ARBA" id="ARBA00050557"/>
    </source>
</evidence>
<dbReference type="EC" id="1.2.1.38" evidence="7"/>
<dbReference type="SUPFAM" id="SSF55347">
    <property type="entry name" value="Glyceraldehyde-3-phosphate dehydrogenase-like, C-terminal domain"/>
    <property type="match status" value="1"/>
</dbReference>
<dbReference type="Pfam" id="PF22698">
    <property type="entry name" value="Semialdhyde_dhC_1"/>
    <property type="match status" value="1"/>
</dbReference>
<dbReference type="InterPro" id="IPR036291">
    <property type="entry name" value="NAD(P)-bd_dom_sf"/>
</dbReference>
<feature type="active site" evidence="7 8">
    <location>
        <position position="148"/>
    </location>
</feature>
<evidence type="ECO:0000313" key="10">
    <source>
        <dbReference type="EMBL" id="AKU90413.1"/>
    </source>
</evidence>
<dbReference type="GO" id="GO:0003942">
    <property type="term" value="F:N-acetyl-gamma-glutamyl-phosphate reductase activity"/>
    <property type="evidence" value="ECO:0007669"/>
    <property type="project" value="UniProtKB-UniRule"/>
</dbReference>
<keyword evidence="3 7" id="KW-0028">Amino-acid biosynthesis</keyword>
<dbReference type="STRING" id="1391653.AKJ08_0800"/>
<accession>A0A0K1PA50</accession>
<sequence>MNERVGVIGASGYSGIELTRILAGHPGVRLILASSDRWAGERVEEASRIAGRELRYVDLAQAERLAAECDVLFLATPADASLRLAPALLEQGCRVIDLSGAFRIDDSAAFERFYGLTASNLQSSAVYGLPELFRNRVHGARLVANPGCYPTAASLALAPLLREELLEPDLIVNAASGVTGAGRTAKEDFSFAEVAEDFRAYKVLRHQHTPEIEQTLSGCAGSAVNVTFTPHLLPIRRGILCTSYGRLRRKATSEELRALLEEAWHDEPFVDVAPSPDQVSLHRVVGTNRCLVGVACEPEVGGRVVVVSAIDNLVKGAAGQAVQNLNLLLGFDESTGLSGLRGFHP</sequence>
<evidence type="ECO:0000256" key="7">
    <source>
        <dbReference type="HAMAP-Rule" id="MF_00150"/>
    </source>
</evidence>
<dbReference type="Proteomes" id="UP000055590">
    <property type="component" value="Chromosome"/>
</dbReference>
<dbReference type="InterPro" id="IPR050085">
    <property type="entry name" value="AGPR"/>
</dbReference>
<reference evidence="10 11" key="1">
    <citation type="submission" date="2015-08" db="EMBL/GenBank/DDBJ databases">
        <authorList>
            <person name="Babu N.S."/>
            <person name="Beckwith C.J."/>
            <person name="Beseler K.G."/>
            <person name="Brison A."/>
            <person name="Carone J.V."/>
            <person name="Caskin T.P."/>
            <person name="Diamond M."/>
            <person name="Durham M.E."/>
            <person name="Foxe J.M."/>
            <person name="Go M."/>
            <person name="Henderson B.A."/>
            <person name="Jones I.B."/>
            <person name="McGettigan J.A."/>
            <person name="Micheletti S.J."/>
            <person name="Nasrallah M.E."/>
            <person name="Ortiz D."/>
            <person name="Piller C.R."/>
            <person name="Privatt S.R."/>
            <person name="Schneider S.L."/>
            <person name="Sharp S."/>
            <person name="Smith T.C."/>
            <person name="Stanton J.D."/>
            <person name="Ullery H.E."/>
            <person name="Wilson R.J."/>
            <person name="Serrano M.G."/>
            <person name="Buck G."/>
            <person name="Lee V."/>
            <person name="Wang Y."/>
            <person name="Carvalho R."/>
            <person name="Voegtly L."/>
            <person name="Shi R."/>
            <person name="Duckworth R."/>
            <person name="Johnson A."/>
            <person name="Loviza R."/>
            <person name="Walstead R."/>
            <person name="Shah Z."/>
            <person name="Kiflezghi M."/>
            <person name="Wade K."/>
            <person name="Ball S.L."/>
            <person name="Bradley K.W."/>
            <person name="Asai D.J."/>
            <person name="Bowman C.A."/>
            <person name="Russell D.A."/>
            <person name="Pope W.H."/>
            <person name="Jacobs-Sera D."/>
            <person name="Hendrix R.W."/>
            <person name="Hatfull G.F."/>
        </authorList>
    </citation>
    <scope>NUCLEOTIDE SEQUENCE [LARGE SCALE GENOMIC DNA]</scope>
    <source>
        <strain evidence="10 11">DSM 27710</strain>
    </source>
</reference>
<dbReference type="InterPro" id="IPR000534">
    <property type="entry name" value="Semialdehyde_DH_NAD-bd"/>
</dbReference>
<dbReference type="Pfam" id="PF01118">
    <property type="entry name" value="Semialdhyde_dh"/>
    <property type="match status" value="1"/>
</dbReference>
<dbReference type="PANTHER" id="PTHR32338:SF10">
    <property type="entry name" value="N-ACETYL-GAMMA-GLUTAMYL-PHOSPHATE REDUCTASE, CHLOROPLASTIC-RELATED"/>
    <property type="match status" value="1"/>
</dbReference>
<dbReference type="UniPathway" id="UPA00068">
    <property type="reaction ID" value="UER00108"/>
</dbReference>
<dbReference type="PATRIC" id="fig|1391653.3.peg.824"/>
<dbReference type="RefSeq" id="WP_050724863.1">
    <property type="nucleotide sequence ID" value="NZ_CP012332.1"/>
</dbReference>
<comment type="similarity">
    <text evidence="7">Belongs to the NAGSA dehydrogenase family. Type 1 subfamily.</text>
</comment>
<evidence type="ECO:0000259" key="9">
    <source>
        <dbReference type="SMART" id="SM00859"/>
    </source>
</evidence>
<dbReference type="InterPro" id="IPR058924">
    <property type="entry name" value="AGPR_dimerisation_dom"/>
</dbReference>
<dbReference type="Gene3D" id="3.40.50.720">
    <property type="entry name" value="NAD(P)-binding Rossmann-like Domain"/>
    <property type="match status" value="1"/>
</dbReference>
<keyword evidence="4 7" id="KW-0521">NADP</keyword>
<keyword evidence="11" id="KW-1185">Reference proteome</keyword>
<dbReference type="InterPro" id="IPR023013">
    <property type="entry name" value="AGPR_AS"/>
</dbReference>
<dbReference type="SMART" id="SM00859">
    <property type="entry name" value="Semialdhyde_dh"/>
    <property type="match status" value="1"/>
</dbReference>
<comment type="function">
    <text evidence="7">Catalyzes the NADPH-dependent reduction of N-acetyl-5-glutamyl phosphate to yield N-acetyl-L-glutamate 5-semialdehyde.</text>
</comment>
<evidence type="ECO:0000256" key="3">
    <source>
        <dbReference type="ARBA" id="ARBA00022605"/>
    </source>
</evidence>
<keyword evidence="2 7" id="KW-0055">Arginine biosynthesis</keyword>
<dbReference type="AlphaFoldDB" id="A0A0K1PA50"/>
<dbReference type="GO" id="GO:0070401">
    <property type="term" value="F:NADP+ binding"/>
    <property type="evidence" value="ECO:0007669"/>
    <property type="project" value="InterPro"/>
</dbReference>
<dbReference type="GO" id="GO:0051287">
    <property type="term" value="F:NAD binding"/>
    <property type="evidence" value="ECO:0007669"/>
    <property type="project" value="InterPro"/>
</dbReference>
<dbReference type="HAMAP" id="MF_00150">
    <property type="entry name" value="ArgC_type1"/>
    <property type="match status" value="1"/>
</dbReference>
<dbReference type="NCBIfam" id="TIGR01850">
    <property type="entry name" value="argC"/>
    <property type="match status" value="1"/>
</dbReference>
<dbReference type="SUPFAM" id="SSF51735">
    <property type="entry name" value="NAD(P)-binding Rossmann-fold domains"/>
    <property type="match status" value="1"/>
</dbReference>
<dbReference type="FunFam" id="3.30.360.10:FF:000014">
    <property type="entry name" value="N-acetyl-gamma-glutamyl-phosphate reductase"/>
    <property type="match status" value="1"/>
</dbReference>